<protein>
    <submittedName>
        <fullName evidence="1">Uncharacterized protein</fullName>
    </submittedName>
</protein>
<proteinExistence type="predicted"/>
<evidence type="ECO:0000313" key="2">
    <source>
        <dbReference type="Proteomes" id="UP001056120"/>
    </source>
</evidence>
<keyword evidence="2" id="KW-1185">Reference proteome</keyword>
<organism evidence="1 2">
    <name type="scientific">Smallanthus sonchifolius</name>
    <dbReference type="NCBI Taxonomy" id="185202"/>
    <lineage>
        <taxon>Eukaryota</taxon>
        <taxon>Viridiplantae</taxon>
        <taxon>Streptophyta</taxon>
        <taxon>Embryophyta</taxon>
        <taxon>Tracheophyta</taxon>
        <taxon>Spermatophyta</taxon>
        <taxon>Magnoliopsida</taxon>
        <taxon>eudicotyledons</taxon>
        <taxon>Gunneridae</taxon>
        <taxon>Pentapetalae</taxon>
        <taxon>asterids</taxon>
        <taxon>campanulids</taxon>
        <taxon>Asterales</taxon>
        <taxon>Asteraceae</taxon>
        <taxon>Asteroideae</taxon>
        <taxon>Heliantheae alliance</taxon>
        <taxon>Millerieae</taxon>
        <taxon>Smallanthus</taxon>
    </lineage>
</organism>
<name>A0ACB9ICN8_9ASTR</name>
<dbReference type="EMBL" id="CM042025">
    <property type="protein sequence ID" value="KAI3805714.1"/>
    <property type="molecule type" value="Genomic_DNA"/>
</dbReference>
<gene>
    <name evidence="1" type="ORF">L1987_21597</name>
</gene>
<reference evidence="1 2" key="2">
    <citation type="journal article" date="2022" name="Mol. Ecol. Resour.">
        <title>The genomes of chicory, endive, great burdock and yacon provide insights into Asteraceae paleo-polyploidization history and plant inulin production.</title>
        <authorList>
            <person name="Fan W."/>
            <person name="Wang S."/>
            <person name="Wang H."/>
            <person name="Wang A."/>
            <person name="Jiang F."/>
            <person name="Liu H."/>
            <person name="Zhao H."/>
            <person name="Xu D."/>
            <person name="Zhang Y."/>
        </authorList>
    </citation>
    <scope>NUCLEOTIDE SEQUENCE [LARGE SCALE GENOMIC DNA]</scope>
    <source>
        <strain evidence="2">cv. Yunnan</strain>
        <tissue evidence="1">Leaves</tissue>
    </source>
</reference>
<evidence type="ECO:0000313" key="1">
    <source>
        <dbReference type="EMBL" id="KAI3805714.1"/>
    </source>
</evidence>
<sequence>MPSGRICSQESQQKKKQSKGNYLANNPKTKGVNTHDSKMAELEGKSQRPRHKIWFSKNHRPDKNLSLKKVIFNQEIIPRKVAFAPLGFSGFEMGSNQNNNLPSNGKTVDSHMSKLDSLFEHLVTRKDKLRDIVANINTTDANAALKTSILSMKSYKLLKFSAKVNEEGKVIIDDKMIETDENPEVGNATSPPMKQTSYANMLSGFILVRRRKGSERQPNREMGNRKPEIYNPNNRNQSRVILQNRHRDRGNHVELTYDRNIVNKPSKEGISEKTGHEKDQNNQVNNDPLTVTSTPVVSDNLPERETHTATSNINSRKGNTDIRMVETNNRFVLLDNDDQVIDGEEHMEDIKGTTRNEPEDKNDGWRKKQERIVNAKFRDTVTQDQRFMMKRYILDSLVPLDSTISEWSKPMLDYFRHMCSIHEFGEGTIAVSRERLNAMNSQNTDLDIGEEEPGEVESETDGTADLMKTDGPILHKSKADEVTSMGSPFLTQLTDGIKSANDSSKIINGS</sequence>
<accession>A0ACB9ICN8</accession>
<dbReference type="Proteomes" id="UP001056120">
    <property type="component" value="Linkage Group LG08"/>
</dbReference>
<reference evidence="2" key="1">
    <citation type="journal article" date="2022" name="Mol. Ecol. Resour.">
        <title>The genomes of chicory, endive, great burdock and yacon provide insights into Asteraceae palaeo-polyploidization history and plant inulin production.</title>
        <authorList>
            <person name="Fan W."/>
            <person name="Wang S."/>
            <person name="Wang H."/>
            <person name="Wang A."/>
            <person name="Jiang F."/>
            <person name="Liu H."/>
            <person name="Zhao H."/>
            <person name="Xu D."/>
            <person name="Zhang Y."/>
        </authorList>
    </citation>
    <scope>NUCLEOTIDE SEQUENCE [LARGE SCALE GENOMIC DNA]</scope>
    <source>
        <strain evidence="2">cv. Yunnan</strain>
    </source>
</reference>
<comment type="caution">
    <text evidence="1">The sequence shown here is derived from an EMBL/GenBank/DDBJ whole genome shotgun (WGS) entry which is preliminary data.</text>
</comment>